<accession>A0A5C1AD22</accession>
<proteinExistence type="predicted"/>
<evidence type="ECO:0000313" key="2">
    <source>
        <dbReference type="EMBL" id="QEL16600.1"/>
    </source>
</evidence>
<evidence type="ECO:0000313" key="3">
    <source>
        <dbReference type="Proteomes" id="UP000324974"/>
    </source>
</evidence>
<name>A0A5C1AD22_9BACT</name>
<reference evidence="3" key="1">
    <citation type="submission" date="2019-08" db="EMBL/GenBank/DDBJ databases">
        <title>Limnoglobus roseus gen. nov., sp. nov., a novel freshwater planctomycete with a giant genome from the family Gemmataceae.</title>
        <authorList>
            <person name="Kulichevskaya I.S."/>
            <person name="Naumoff D.G."/>
            <person name="Miroshnikov K."/>
            <person name="Ivanova A."/>
            <person name="Philippov D.A."/>
            <person name="Hakobyan A."/>
            <person name="Rijpstra I.C."/>
            <person name="Sinninghe Damste J.S."/>
            <person name="Liesack W."/>
            <person name="Dedysh S.N."/>
        </authorList>
    </citation>
    <scope>NUCLEOTIDE SEQUENCE [LARGE SCALE GENOMIC DNA]</scope>
    <source>
        <strain evidence="3">PX52</strain>
    </source>
</reference>
<organism evidence="2 3">
    <name type="scientific">Limnoglobus roseus</name>
    <dbReference type="NCBI Taxonomy" id="2598579"/>
    <lineage>
        <taxon>Bacteria</taxon>
        <taxon>Pseudomonadati</taxon>
        <taxon>Planctomycetota</taxon>
        <taxon>Planctomycetia</taxon>
        <taxon>Gemmatales</taxon>
        <taxon>Gemmataceae</taxon>
        <taxon>Limnoglobus</taxon>
    </lineage>
</organism>
<dbReference type="EMBL" id="CP042425">
    <property type="protein sequence ID" value="QEL16600.1"/>
    <property type="molecule type" value="Genomic_DNA"/>
</dbReference>
<dbReference type="Proteomes" id="UP000324974">
    <property type="component" value="Chromosome"/>
</dbReference>
<keyword evidence="3" id="KW-1185">Reference proteome</keyword>
<protein>
    <submittedName>
        <fullName evidence="2">Uncharacterized protein</fullName>
    </submittedName>
</protein>
<evidence type="ECO:0000256" key="1">
    <source>
        <dbReference type="SAM" id="MobiDB-lite"/>
    </source>
</evidence>
<sequence length="226" mass="23587">MTVRRRIRWFAYLGLTLTVGLGSGCRLFNKGGSGGGSLTSGTRDPLLGRDRIPAQNLPTGRENAKGGRDPLLTPPGENENRLSSDLPPGTSGSGPKVPFRTGPETTAAGLARGPASDDPLLTVQAEEPTDRRATGSTTGRGGPVMLKGGRGASEKSETGTGFDEALADLKRYGVKVGEPLREGGDYVLRGERESADGLRRRYEGTGATAAAAANDLLEQVRSDRAP</sequence>
<dbReference type="KEGG" id="lrs:PX52LOC_03560"/>
<feature type="region of interest" description="Disordered" evidence="1">
    <location>
        <begin position="29"/>
        <end position="160"/>
    </location>
</feature>
<dbReference type="AlphaFoldDB" id="A0A5C1AD22"/>
<gene>
    <name evidence="2" type="ORF">PX52LOC_03560</name>
</gene>
<dbReference type="RefSeq" id="WP_149111309.1">
    <property type="nucleotide sequence ID" value="NZ_CP042425.1"/>
</dbReference>
<dbReference type="PROSITE" id="PS51257">
    <property type="entry name" value="PROKAR_LIPOPROTEIN"/>
    <property type="match status" value="1"/>
</dbReference>